<dbReference type="RefSeq" id="WP_203693451.1">
    <property type="nucleotide sequence ID" value="NZ_BAAALC010000005.1"/>
</dbReference>
<evidence type="ECO:0000259" key="2">
    <source>
        <dbReference type="Pfam" id="PF24879"/>
    </source>
</evidence>
<dbReference type="InterPro" id="IPR056639">
    <property type="entry name" value="DUF7737"/>
</dbReference>
<organism evidence="3 4">
    <name type="scientific">Catellatospora coxensis</name>
    <dbReference type="NCBI Taxonomy" id="310354"/>
    <lineage>
        <taxon>Bacteria</taxon>
        <taxon>Bacillati</taxon>
        <taxon>Actinomycetota</taxon>
        <taxon>Actinomycetes</taxon>
        <taxon>Micromonosporales</taxon>
        <taxon>Micromonosporaceae</taxon>
        <taxon>Catellatospora</taxon>
    </lineage>
</organism>
<evidence type="ECO:0008006" key="5">
    <source>
        <dbReference type="Google" id="ProtNLM"/>
    </source>
</evidence>
<dbReference type="EMBL" id="BONI01000030">
    <property type="protein sequence ID" value="GIG07109.1"/>
    <property type="molecule type" value="Genomic_DNA"/>
</dbReference>
<comment type="caution">
    <text evidence="3">The sequence shown here is derived from an EMBL/GenBank/DDBJ whole genome shotgun (WGS) entry which is preliminary data.</text>
</comment>
<accession>A0A8J3KXF1</accession>
<feature type="domain" description="DUF7737" evidence="2">
    <location>
        <begin position="703"/>
        <end position="802"/>
    </location>
</feature>
<dbReference type="AlphaFoldDB" id="A0A8J3KXF1"/>
<dbReference type="InterPro" id="IPR025406">
    <property type="entry name" value="DUF4132"/>
</dbReference>
<evidence type="ECO:0000313" key="4">
    <source>
        <dbReference type="Proteomes" id="UP000630887"/>
    </source>
</evidence>
<keyword evidence="4" id="KW-1185">Reference proteome</keyword>
<evidence type="ECO:0000259" key="1">
    <source>
        <dbReference type="Pfam" id="PF13569"/>
    </source>
</evidence>
<feature type="domain" description="DUF4132" evidence="1">
    <location>
        <begin position="405"/>
        <end position="582"/>
    </location>
</feature>
<dbReference type="Pfam" id="PF13569">
    <property type="entry name" value="DUF4132"/>
    <property type="match status" value="1"/>
</dbReference>
<sequence>MEQLIPKLADVWQEHLDADSEASGRRLGNVLGTEWKGWVRDITALPGWAAVQAWQPQDRRGPAMHLHALACAGRLDWPAQRDLLRHLAAQDAPWTSAHLSWCLRQVARGAGHDGELLHLELPAALAAGLPGAQLVGHRRALEAVLAIVEENPPVDVRLERRLRTALNIGIRKAGDHVLPVWLGQSAGTLGAAVQDRLGDVLRGTGVGDLLDHCSTLEKLTPDVRWRRRAEQLLAATAGGDDVVRGILGCFAEHTSYVLDEADRLLRALTWLLAADPGPAATALLARVTDTAALSARGDGHPRAPLTANASVTLLARRDGDVPLTTLARLSTAVRNKGLQKRVRAAFAQLGEARGRTYAEMLELCVDTHGLDADGRHTEQVGGHQAVVALVDERPRLSFRDGETVLRSVPAAVRDGFPADLKRLQELVKEIGRTVTAERRRVESVLSEERDWAYADWVARYLDHPVTGVFGRSLIWETGDGEGWTAGIPVRDRGGWALRGPDGLTVRGTRVRLWHPVRAAAAQVARWRDHVAAGALRQPFKQAFREVYRLTPAEEQTATYSNRFAAHILRYRQANALMRVRGWHAGYLGPWDGGHHSAAARELGGGGWRASFDHTLADGMGGGDHEARYCGTDQVRFARRDGRGWRDVPLAEVPVPVFSEAMRDVDLFVGVTSIAADPQWADHGDRRFDEYWRSAGFGELTPTAQMRREALERLLPRTRLAGRTSLGERWLRVRGSLGAYRIHLGSGNVLREPDDAYLCIVPARSPAVRLPFDEDTVLNAIVAKAFLLAADEKITDPSILRQLRR</sequence>
<reference evidence="3 4" key="1">
    <citation type="submission" date="2021-01" db="EMBL/GenBank/DDBJ databases">
        <title>Whole genome shotgun sequence of Catellatospora coxensis NBRC 107359.</title>
        <authorList>
            <person name="Komaki H."/>
            <person name="Tamura T."/>
        </authorList>
    </citation>
    <scope>NUCLEOTIDE SEQUENCE [LARGE SCALE GENOMIC DNA]</scope>
    <source>
        <strain evidence="3 4">NBRC 107359</strain>
    </source>
</reference>
<evidence type="ECO:0000313" key="3">
    <source>
        <dbReference type="EMBL" id="GIG07109.1"/>
    </source>
</evidence>
<proteinExistence type="predicted"/>
<dbReference type="Pfam" id="PF24879">
    <property type="entry name" value="DUF7737"/>
    <property type="match status" value="1"/>
</dbReference>
<protein>
    <recommendedName>
        <fullName evidence="5">DUF4132 domain-containing protein</fullName>
    </recommendedName>
</protein>
<name>A0A8J3KXF1_9ACTN</name>
<gene>
    <name evidence="3" type="ORF">Cco03nite_38090</name>
</gene>
<dbReference type="Proteomes" id="UP000630887">
    <property type="component" value="Unassembled WGS sequence"/>
</dbReference>